<dbReference type="AlphaFoldDB" id="A0A7X1F5V9"/>
<keyword evidence="4" id="KW-1185">Reference proteome</keyword>
<evidence type="ECO:0000259" key="2">
    <source>
        <dbReference type="PROSITE" id="PS50911"/>
    </source>
</evidence>
<dbReference type="SUPFAM" id="SSF54001">
    <property type="entry name" value="Cysteine proteinases"/>
    <property type="match status" value="1"/>
</dbReference>
<reference evidence="3 4" key="1">
    <citation type="submission" date="2020-08" db="EMBL/GenBank/DDBJ databases">
        <title>The genome sequence of Novosphingobium flavum 4Y4.</title>
        <authorList>
            <person name="Liu Y."/>
        </authorList>
    </citation>
    <scope>NUCLEOTIDE SEQUENCE [LARGE SCALE GENOMIC DNA]</scope>
    <source>
        <strain evidence="3 4">4Y4</strain>
    </source>
</reference>
<feature type="signal peptide" evidence="1">
    <location>
        <begin position="1"/>
        <end position="22"/>
    </location>
</feature>
<protein>
    <submittedName>
        <fullName evidence="3">CHAP domain-containing protein</fullName>
    </submittedName>
</protein>
<organism evidence="3 4">
    <name type="scientific">Novosphingobium aerophilum</name>
    <dbReference type="NCBI Taxonomy" id="2839843"/>
    <lineage>
        <taxon>Bacteria</taxon>
        <taxon>Pseudomonadati</taxon>
        <taxon>Pseudomonadota</taxon>
        <taxon>Alphaproteobacteria</taxon>
        <taxon>Sphingomonadales</taxon>
        <taxon>Sphingomonadaceae</taxon>
        <taxon>Novosphingobium</taxon>
    </lineage>
</organism>
<dbReference type="Gene3D" id="3.90.1720.10">
    <property type="entry name" value="endopeptidase domain like (from Nostoc punctiforme)"/>
    <property type="match status" value="1"/>
</dbReference>
<dbReference type="PROSITE" id="PS50911">
    <property type="entry name" value="CHAP"/>
    <property type="match status" value="1"/>
</dbReference>
<evidence type="ECO:0000313" key="4">
    <source>
        <dbReference type="Proteomes" id="UP000520156"/>
    </source>
</evidence>
<feature type="chain" id="PRO_5031333309" evidence="1">
    <location>
        <begin position="23"/>
        <end position="166"/>
    </location>
</feature>
<name>A0A7X1F5V9_9SPHN</name>
<dbReference type="RefSeq" id="WP_185682393.1">
    <property type="nucleotide sequence ID" value="NZ_JACLAU010000004.1"/>
</dbReference>
<dbReference type="InterPro" id="IPR038765">
    <property type="entry name" value="Papain-like_cys_pep_sf"/>
</dbReference>
<accession>A0A7X1F5V9</accession>
<sequence length="166" mass="17501">MTGRVLGAITAALVLLATPVEAQARIQCVAFARAHSLIQLAGNARDWWARALGIYQRGQTPRAGSVLAFRATGSMPMGHVAVVSKVIDDRHVLLDHANWSRPGQVERGVMAVDVSAGGDWSAVRVWHAPSRSLGVRVSPAFGFIYPAAEATLATARAAGAALGLKR</sequence>
<feature type="domain" description="Peptidase C51" evidence="2">
    <location>
        <begin position="3"/>
        <end position="124"/>
    </location>
</feature>
<dbReference type="EMBL" id="JACLAU010000004">
    <property type="protein sequence ID" value="MBC2650965.1"/>
    <property type="molecule type" value="Genomic_DNA"/>
</dbReference>
<proteinExistence type="predicted"/>
<dbReference type="Proteomes" id="UP000520156">
    <property type="component" value="Unassembled WGS sequence"/>
</dbReference>
<comment type="caution">
    <text evidence="3">The sequence shown here is derived from an EMBL/GenBank/DDBJ whole genome shotgun (WGS) entry which is preliminary data.</text>
</comment>
<dbReference type="Pfam" id="PF05257">
    <property type="entry name" value="CHAP"/>
    <property type="match status" value="1"/>
</dbReference>
<evidence type="ECO:0000313" key="3">
    <source>
        <dbReference type="EMBL" id="MBC2650965.1"/>
    </source>
</evidence>
<gene>
    <name evidence="3" type="ORF">H7F49_04550</name>
</gene>
<dbReference type="InterPro" id="IPR007921">
    <property type="entry name" value="CHAP_dom"/>
</dbReference>
<keyword evidence="1" id="KW-0732">Signal</keyword>
<evidence type="ECO:0000256" key="1">
    <source>
        <dbReference type="SAM" id="SignalP"/>
    </source>
</evidence>